<organism evidence="2 3">
    <name type="scientific">Medicago truncatula</name>
    <name type="common">Barrel medic</name>
    <name type="synonym">Medicago tribuloides</name>
    <dbReference type="NCBI Taxonomy" id="3880"/>
    <lineage>
        <taxon>Eukaryota</taxon>
        <taxon>Viridiplantae</taxon>
        <taxon>Streptophyta</taxon>
        <taxon>Embryophyta</taxon>
        <taxon>Tracheophyta</taxon>
        <taxon>Spermatophyta</taxon>
        <taxon>Magnoliopsida</taxon>
        <taxon>eudicotyledons</taxon>
        <taxon>Gunneridae</taxon>
        <taxon>Pentapetalae</taxon>
        <taxon>rosids</taxon>
        <taxon>fabids</taxon>
        <taxon>Fabales</taxon>
        <taxon>Fabaceae</taxon>
        <taxon>Papilionoideae</taxon>
        <taxon>50 kb inversion clade</taxon>
        <taxon>NPAAA clade</taxon>
        <taxon>Hologalegina</taxon>
        <taxon>IRL clade</taxon>
        <taxon>Trifolieae</taxon>
        <taxon>Medicago</taxon>
    </lineage>
</organism>
<gene>
    <name evidence="2" type="ORF">MtrunA17_Chr6g0464061</name>
</gene>
<proteinExistence type="predicted"/>
<dbReference type="EMBL" id="PSQE01000006">
    <property type="protein sequence ID" value="RHN51036.1"/>
    <property type="molecule type" value="Genomic_DNA"/>
</dbReference>
<dbReference type="Proteomes" id="UP000265566">
    <property type="component" value="Chromosome 6"/>
</dbReference>
<comment type="caution">
    <text evidence="2">The sequence shown here is derived from an EMBL/GenBank/DDBJ whole genome shotgun (WGS) entry which is preliminary data.</text>
</comment>
<evidence type="ECO:0000313" key="2">
    <source>
        <dbReference type="EMBL" id="RHN51036.1"/>
    </source>
</evidence>
<dbReference type="Gramene" id="rna35406">
    <property type="protein sequence ID" value="RHN51036.1"/>
    <property type="gene ID" value="gene35406"/>
</dbReference>
<feature type="region of interest" description="Disordered" evidence="1">
    <location>
        <begin position="1"/>
        <end position="29"/>
    </location>
</feature>
<name>A0A396HCT0_MEDTR</name>
<dbReference type="AlphaFoldDB" id="A0A396HCT0"/>
<reference evidence="3" key="1">
    <citation type="journal article" date="2018" name="Nat. Plants">
        <title>Whole-genome landscape of Medicago truncatula symbiotic genes.</title>
        <authorList>
            <person name="Pecrix Y."/>
            <person name="Staton S.E."/>
            <person name="Sallet E."/>
            <person name="Lelandais-Briere C."/>
            <person name="Moreau S."/>
            <person name="Carrere S."/>
            <person name="Blein T."/>
            <person name="Jardinaud M.F."/>
            <person name="Latrasse D."/>
            <person name="Zouine M."/>
            <person name="Zahm M."/>
            <person name="Kreplak J."/>
            <person name="Mayjonade B."/>
            <person name="Satge C."/>
            <person name="Perez M."/>
            <person name="Cauet S."/>
            <person name="Marande W."/>
            <person name="Chantry-Darmon C."/>
            <person name="Lopez-Roques C."/>
            <person name="Bouchez O."/>
            <person name="Berard A."/>
            <person name="Debelle F."/>
            <person name="Munos S."/>
            <person name="Bendahmane A."/>
            <person name="Berges H."/>
            <person name="Niebel A."/>
            <person name="Buitink J."/>
            <person name="Frugier F."/>
            <person name="Benhamed M."/>
            <person name="Crespi M."/>
            <person name="Gouzy J."/>
            <person name="Gamas P."/>
        </authorList>
    </citation>
    <scope>NUCLEOTIDE SEQUENCE [LARGE SCALE GENOMIC DNA]</scope>
    <source>
        <strain evidence="3">cv. Jemalong A17</strain>
    </source>
</reference>
<evidence type="ECO:0000313" key="3">
    <source>
        <dbReference type="Proteomes" id="UP000265566"/>
    </source>
</evidence>
<sequence>MEIVYTIDKTRRNSQSIRKTSKENKTPKPTYIKKSNFIASNKDC</sequence>
<evidence type="ECO:0000256" key="1">
    <source>
        <dbReference type="SAM" id="MobiDB-lite"/>
    </source>
</evidence>
<accession>A0A396HCT0</accession>
<protein>
    <submittedName>
        <fullName evidence="2">Uncharacterized protein</fullName>
    </submittedName>
</protein>